<feature type="transmembrane region" description="Helical" evidence="1">
    <location>
        <begin position="7"/>
        <end position="25"/>
    </location>
</feature>
<organism evidence="2">
    <name type="scientific">Intestinibacter bartlettii</name>
    <dbReference type="NCBI Taxonomy" id="261299"/>
    <lineage>
        <taxon>Bacteria</taxon>
        <taxon>Bacillati</taxon>
        <taxon>Bacillota</taxon>
        <taxon>Clostridia</taxon>
        <taxon>Peptostreptococcales</taxon>
        <taxon>Peptostreptococcaceae</taxon>
        <taxon>Intestinibacter</taxon>
    </lineage>
</organism>
<dbReference type="AlphaFoldDB" id="A0A6N3EC27"/>
<sequence length="351" mass="40860">MMKKLHFLIPVMIILLIVGNMVLLVRNLKYLPDEEISKNQLPLYNVEELVVDDKGNYYIGNSFNEYIQIFDAQGNYKNTLNLSGGSSSFTVHENKITVFSYGQRQNEKNTVDLETMKIIESKEISDSQSENEFVAYSQMQERFYKLNGTTYKIERNPILYNKIQIIKNGKTESIILKNMPIFPIPFFVHLSIFVLLFWALALYTYIVLHLDKIKKKISGKNLSSLNFILDKKIIREENKESLNFTKVNKHDWNFNIDIEKTKLLYSNRCDIIIDSTKQIPELVEFFDKLGIDIQKPDEYDSDFSDVVYTCIGFAESETGYEIDIYGNNQFVSVVIMQNDNNILKLEVFGIN</sequence>
<keyword evidence="1" id="KW-0472">Membrane</keyword>
<evidence type="ECO:0000313" key="2">
    <source>
        <dbReference type="EMBL" id="VYU37318.1"/>
    </source>
</evidence>
<keyword evidence="1" id="KW-1133">Transmembrane helix</keyword>
<keyword evidence="1" id="KW-0812">Transmembrane</keyword>
<evidence type="ECO:0000256" key="1">
    <source>
        <dbReference type="SAM" id="Phobius"/>
    </source>
</evidence>
<dbReference type="EMBL" id="CACRUE010000033">
    <property type="protein sequence ID" value="VYU37318.1"/>
    <property type="molecule type" value="Genomic_DNA"/>
</dbReference>
<name>A0A6N3EC27_9FIRM</name>
<gene>
    <name evidence="2" type="ORF">IBLFYP30_02500</name>
</gene>
<protein>
    <submittedName>
        <fullName evidence="2">Uncharacterized protein</fullName>
    </submittedName>
</protein>
<accession>A0A6N3EC27</accession>
<dbReference type="RefSeq" id="WP_156531090.1">
    <property type="nucleotide sequence ID" value="NZ_CACRUE010000033.1"/>
</dbReference>
<proteinExistence type="predicted"/>
<feature type="transmembrane region" description="Helical" evidence="1">
    <location>
        <begin position="186"/>
        <end position="208"/>
    </location>
</feature>
<reference evidence="2" key="1">
    <citation type="submission" date="2019-11" db="EMBL/GenBank/DDBJ databases">
        <authorList>
            <person name="Feng L."/>
        </authorList>
    </citation>
    <scope>NUCLEOTIDE SEQUENCE</scope>
    <source>
        <strain evidence="2">IbartlettiiLFYP30</strain>
    </source>
</reference>